<sequence length="111" mass="12525">MSELDGLRWAMAEERFAGRDYRGAARLLAEILGDDPGNVSARLLLARSHFHAARLTRAYDECVVLLEQDPTEPYARLLMARTCERLNRPVEARAHRRLLAIMSGDDAVFGE</sequence>
<accession>A0ABP7DFD7</accession>
<dbReference type="Gene3D" id="1.25.40.10">
    <property type="entry name" value="Tetratricopeptide repeat domain"/>
    <property type="match status" value="1"/>
</dbReference>
<comment type="caution">
    <text evidence="1">The sequence shown here is derived from an EMBL/GenBank/DDBJ whole genome shotgun (WGS) entry which is preliminary data.</text>
</comment>
<evidence type="ECO:0000313" key="2">
    <source>
        <dbReference type="Proteomes" id="UP001500051"/>
    </source>
</evidence>
<evidence type="ECO:0008006" key="3">
    <source>
        <dbReference type="Google" id="ProtNLM"/>
    </source>
</evidence>
<dbReference type="RefSeq" id="WP_344812467.1">
    <property type="nucleotide sequence ID" value="NZ_BAAAYX010000006.1"/>
</dbReference>
<proteinExistence type="predicted"/>
<dbReference type="Pfam" id="PF12895">
    <property type="entry name" value="ANAPC3"/>
    <property type="match status" value="1"/>
</dbReference>
<dbReference type="SUPFAM" id="SSF48452">
    <property type="entry name" value="TPR-like"/>
    <property type="match status" value="1"/>
</dbReference>
<gene>
    <name evidence="1" type="ORF">GCM10022204_22670</name>
</gene>
<protein>
    <recommendedName>
        <fullName evidence="3">Tetratricopeptide repeat-containing protein</fullName>
    </recommendedName>
</protein>
<dbReference type="Proteomes" id="UP001500051">
    <property type="component" value="Unassembled WGS sequence"/>
</dbReference>
<keyword evidence="2" id="KW-1185">Reference proteome</keyword>
<reference evidence="2" key="1">
    <citation type="journal article" date="2019" name="Int. J. Syst. Evol. Microbiol.">
        <title>The Global Catalogue of Microorganisms (GCM) 10K type strain sequencing project: providing services to taxonomists for standard genome sequencing and annotation.</title>
        <authorList>
            <consortium name="The Broad Institute Genomics Platform"/>
            <consortium name="The Broad Institute Genome Sequencing Center for Infectious Disease"/>
            <person name="Wu L."/>
            <person name="Ma J."/>
        </authorList>
    </citation>
    <scope>NUCLEOTIDE SEQUENCE [LARGE SCALE GENOMIC DNA]</scope>
    <source>
        <strain evidence="2">JCM 16548</strain>
    </source>
</reference>
<organism evidence="1 2">
    <name type="scientific">Microlunatus aurantiacus</name>
    <dbReference type="NCBI Taxonomy" id="446786"/>
    <lineage>
        <taxon>Bacteria</taxon>
        <taxon>Bacillati</taxon>
        <taxon>Actinomycetota</taxon>
        <taxon>Actinomycetes</taxon>
        <taxon>Propionibacteriales</taxon>
        <taxon>Propionibacteriaceae</taxon>
        <taxon>Microlunatus</taxon>
    </lineage>
</organism>
<dbReference type="EMBL" id="BAAAYX010000006">
    <property type="protein sequence ID" value="GAA3704667.1"/>
    <property type="molecule type" value="Genomic_DNA"/>
</dbReference>
<dbReference type="InterPro" id="IPR011990">
    <property type="entry name" value="TPR-like_helical_dom_sf"/>
</dbReference>
<evidence type="ECO:0000313" key="1">
    <source>
        <dbReference type="EMBL" id="GAA3704667.1"/>
    </source>
</evidence>
<name>A0ABP7DFD7_9ACTN</name>